<dbReference type="InterPro" id="IPR027417">
    <property type="entry name" value="P-loop_NTPase"/>
</dbReference>
<name>A0A853G5W5_9BURK</name>
<evidence type="ECO:0000256" key="4">
    <source>
        <dbReference type="ARBA" id="ARBA00034320"/>
    </source>
</evidence>
<dbReference type="GO" id="GO:0016787">
    <property type="term" value="F:hydrolase activity"/>
    <property type="evidence" value="ECO:0007669"/>
    <property type="project" value="UniProtKB-KW"/>
</dbReference>
<dbReference type="Proteomes" id="UP000559809">
    <property type="component" value="Unassembled WGS sequence"/>
</dbReference>
<dbReference type="EMBL" id="JACCEM010000010">
    <property type="protein sequence ID" value="NYT51172.1"/>
    <property type="molecule type" value="Genomic_DNA"/>
</dbReference>
<accession>A0A853G5W5</accession>
<comment type="caution">
    <text evidence="8">The sequence shown here is derived from an EMBL/GenBank/DDBJ whole genome shotgun (WGS) entry which is preliminary data.</text>
</comment>
<dbReference type="PANTHER" id="PTHR13748:SF62">
    <property type="entry name" value="COBW DOMAIN-CONTAINING PROTEIN"/>
    <property type="match status" value="1"/>
</dbReference>
<comment type="similarity">
    <text evidence="4">Belongs to the SIMIBI class G3E GTPase family. ZNG1 subfamily.</text>
</comment>
<dbReference type="Gene3D" id="3.40.50.300">
    <property type="entry name" value="P-loop containing nucleotide triphosphate hydrolases"/>
    <property type="match status" value="1"/>
</dbReference>
<evidence type="ECO:0000313" key="9">
    <source>
        <dbReference type="Proteomes" id="UP000559809"/>
    </source>
</evidence>
<feature type="domain" description="CobW C-terminal" evidence="7">
    <location>
        <begin position="256"/>
        <end position="351"/>
    </location>
</feature>
<dbReference type="GO" id="GO:0005737">
    <property type="term" value="C:cytoplasm"/>
    <property type="evidence" value="ECO:0007669"/>
    <property type="project" value="TreeGrafter"/>
</dbReference>
<dbReference type="InterPro" id="IPR011629">
    <property type="entry name" value="CobW-like_C"/>
</dbReference>
<evidence type="ECO:0000256" key="6">
    <source>
        <dbReference type="ARBA" id="ARBA00049117"/>
    </source>
</evidence>
<dbReference type="SMART" id="SM00833">
    <property type="entry name" value="CobW_C"/>
    <property type="match status" value="1"/>
</dbReference>
<dbReference type="InterPro" id="IPR036627">
    <property type="entry name" value="CobW-likC_sf"/>
</dbReference>
<dbReference type="RefSeq" id="WP_180157798.1">
    <property type="nucleotide sequence ID" value="NZ_JACCEM010000010.1"/>
</dbReference>
<dbReference type="Pfam" id="PF07683">
    <property type="entry name" value="CobW_C"/>
    <property type="match status" value="1"/>
</dbReference>
<evidence type="ECO:0000313" key="8">
    <source>
        <dbReference type="EMBL" id="NYT51172.1"/>
    </source>
</evidence>
<evidence type="ECO:0000256" key="2">
    <source>
        <dbReference type="ARBA" id="ARBA00022801"/>
    </source>
</evidence>
<evidence type="ECO:0000256" key="1">
    <source>
        <dbReference type="ARBA" id="ARBA00022741"/>
    </source>
</evidence>
<dbReference type="InterPro" id="IPR051316">
    <property type="entry name" value="Zinc-reg_GTPase_activator"/>
</dbReference>
<keyword evidence="2" id="KW-0378">Hydrolase</keyword>
<dbReference type="SUPFAM" id="SSF90002">
    <property type="entry name" value="Hypothetical protein YjiA, C-terminal domain"/>
    <property type="match status" value="1"/>
</dbReference>
<reference evidence="8 9" key="1">
    <citation type="submission" date="2020-07" db="EMBL/GenBank/DDBJ databases">
        <title>Taxonomic revisions and descriptions of new bacterial species based on genomic comparisons in the high-G+C-content subgroup of the family Alcaligenaceae.</title>
        <authorList>
            <person name="Szabo A."/>
            <person name="Felfoldi T."/>
        </authorList>
    </citation>
    <scope>NUCLEOTIDE SEQUENCE [LARGE SCALE GENOMIC DNA]</scope>
    <source>
        <strain evidence="8 9">LMG 24012</strain>
    </source>
</reference>
<dbReference type="CDD" id="cd03112">
    <property type="entry name" value="CobW-like"/>
    <property type="match status" value="1"/>
</dbReference>
<comment type="function">
    <text evidence="5">Zinc chaperone that directly transfers zinc cofactor to target proteins, thereby activating them. Zinc is transferred from the CXCC motif in the GTPase domain to the zinc binding site in target proteins in a process requiring GTP hydrolysis.</text>
</comment>
<dbReference type="AlphaFoldDB" id="A0A853G5W5"/>
<comment type="catalytic activity">
    <reaction evidence="6">
        <text>GTP + H2O = GDP + phosphate + H(+)</text>
        <dbReference type="Rhea" id="RHEA:19669"/>
        <dbReference type="ChEBI" id="CHEBI:15377"/>
        <dbReference type="ChEBI" id="CHEBI:15378"/>
        <dbReference type="ChEBI" id="CHEBI:37565"/>
        <dbReference type="ChEBI" id="CHEBI:43474"/>
        <dbReference type="ChEBI" id="CHEBI:58189"/>
    </reaction>
    <physiologicalReaction direction="left-to-right" evidence="6">
        <dbReference type="Rhea" id="RHEA:19670"/>
    </physiologicalReaction>
</comment>
<evidence type="ECO:0000256" key="5">
    <source>
        <dbReference type="ARBA" id="ARBA00045658"/>
    </source>
</evidence>
<dbReference type="Pfam" id="PF02492">
    <property type="entry name" value="cobW"/>
    <property type="match status" value="1"/>
</dbReference>
<dbReference type="GO" id="GO:0000166">
    <property type="term" value="F:nucleotide binding"/>
    <property type="evidence" value="ECO:0007669"/>
    <property type="project" value="UniProtKB-KW"/>
</dbReference>
<gene>
    <name evidence="8" type="ORF">H0A72_17805</name>
</gene>
<dbReference type="Gene3D" id="3.30.1220.10">
    <property type="entry name" value="CobW-like, C-terminal domain"/>
    <property type="match status" value="1"/>
</dbReference>
<organism evidence="8 9">
    <name type="scientific">Parapusillimonas granuli</name>
    <dbReference type="NCBI Taxonomy" id="380911"/>
    <lineage>
        <taxon>Bacteria</taxon>
        <taxon>Pseudomonadati</taxon>
        <taxon>Pseudomonadota</taxon>
        <taxon>Betaproteobacteria</taxon>
        <taxon>Burkholderiales</taxon>
        <taxon>Alcaligenaceae</taxon>
        <taxon>Parapusillimonas</taxon>
    </lineage>
</organism>
<protein>
    <submittedName>
        <fullName evidence="8">GTP-binding protein</fullName>
    </submittedName>
</protein>
<dbReference type="SUPFAM" id="SSF52540">
    <property type="entry name" value="P-loop containing nucleoside triphosphate hydrolases"/>
    <property type="match status" value="1"/>
</dbReference>
<evidence type="ECO:0000259" key="7">
    <source>
        <dbReference type="SMART" id="SM00833"/>
    </source>
</evidence>
<keyword evidence="9" id="KW-1185">Reference proteome</keyword>
<dbReference type="InterPro" id="IPR003495">
    <property type="entry name" value="CobW/HypB/UreG_nucleotide-bd"/>
</dbReference>
<keyword evidence="3" id="KW-0143">Chaperone</keyword>
<proteinExistence type="inferred from homology"/>
<dbReference type="PANTHER" id="PTHR13748">
    <property type="entry name" value="COBW-RELATED"/>
    <property type="match status" value="1"/>
</dbReference>
<sequence>MSAIECVLLTGFLGSGKTTLLNAFLRSPQARGTAVVINEVGDIGIDQLVLAEVAENLLLLESGCLCCTLTGTLRETLLDLIANSRRNGYALTRIVIETTGLAEPLPILHSLLGDKALTDAVHLSQVVVTVDAVNGVEQMQRHPECARQVAAAELAVITKSDLAGPEQRACVHDAIRQINPLAECVEAVAGQGAEALLPRDASVGRQQARADALAGHVAGGQLAAFRKLAKQADAARDGAEDGDAYLGQAKAYHQRIRTESFYIDGPIHWPGVAAWWHMLVCRYGKDLLRCKGLLRVADASHPYAFIQGVGEFFHPPQYLSDWPDADPRSRVICIGVGLERAWLQSSLRALRLDEPGLRPSTLDELDSVLPENN</sequence>
<evidence type="ECO:0000256" key="3">
    <source>
        <dbReference type="ARBA" id="ARBA00023186"/>
    </source>
</evidence>
<keyword evidence="1" id="KW-0547">Nucleotide-binding</keyword>